<evidence type="ECO:0000256" key="1">
    <source>
        <dbReference type="SAM" id="MobiDB-lite"/>
    </source>
</evidence>
<evidence type="ECO:0000313" key="4">
    <source>
        <dbReference type="EMBL" id="KAE9342349.1"/>
    </source>
</evidence>
<evidence type="ECO:0000313" key="3">
    <source>
        <dbReference type="EMBL" id="KAE9123782.1"/>
    </source>
</evidence>
<dbReference type="Proteomes" id="UP000486351">
    <property type="component" value="Unassembled WGS sequence"/>
</dbReference>
<accession>A0A6A3FCC5</accession>
<evidence type="ECO:0000313" key="2">
    <source>
        <dbReference type="EMBL" id="KAE8942773.1"/>
    </source>
</evidence>
<name>A0A6A3FCC5_9STRA</name>
<evidence type="ECO:0000313" key="5">
    <source>
        <dbReference type="Proteomes" id="UP000429523"/>
    </source>
</evidence>
<feature type="region of interest" description="Disordered" evidence="1">
    <location>
        <begin position="1"/>
        <end position="41"/>
    </location>
</feature>
<protein>
    <submittedName>
        <fullName evidence="2">Uncharacterized protein</fullName>
    </submittedName>
</protein>
<dbReference type="EMBL" id="QXFZ01000269">
    <property type="protein sequence ID" value="KAE9123782.1"/>
    <property type="molecule type" value="Genomic_DNA"/>
</dbReference>
<evidence type="ECO:0000313" key="6">
    <source>
        <dbReference type="Proteomes" id="UP000441208"/>
    </source>
</evidence>
<comment type="caution">
    <text evidence="2">The sequence shown here is derived from an EMBL/GenBank/DDBJ whole genome shotgun (WGS) entry which is preliminary data.</text>
</comment>
<dbReference type="Proteomes" id="UP000429523">
    <property type="component" value="Unassembled WGS sequence"/>
</dbReference>
<dbReference type="EMBL" id="QXGF01000289">
    <property type="protein sequence ID" value="KAE8942773.1"/>
    <property type="molecule type" value="Genomic_DNA"/>
</dbReference>
<proteinExistence type="predicted"/>
<dbReference type="AlphaFoldDB" id="A0A6A3FCC5"/>
<gene>
    <name evidence="3" type="ORF">PF007_g6937</name>
    <name evidence="4" type="ORF">PF008_g10202</name>
    <name evidence="2" type="ORF">PF009_g7485</name>
</gene>
<sequence>MWLPLTRGSKSTGSEQLLAAKDSDRLLTPPPRRRPSLHGRTVADKWSDLDLNSNQTRLPLRCHLMQLVTEDAVHQGASRVKTCGGSSRGCESEDPLENCWCPDGTRPQQKRQLTRRQGNVLCKQGRGQAMI</sequence>
<organism evidence="2 5">
    <name type="scientific">Phytophthora fragariae</name>
    <dbReference type="NCBI Taxonomy" id="53985"/>
    <lineage>
        <taxon>Eukaryota</taxon>
        <taxon>Sar</taxon>
        <taxon>Stramenopiles</taxon>
        <taxon>Oomycota</taxon>
        <taxon>Peronosporomycetes</taxon>
        <taxon>Peronosporales</taxon>
        <taxon>Peronosporaceae</taxon>
        <taxon>Phytophthora</taxon>
    </lineage>
</organism>
<dbReference type="EMBL" id="QXFY01000507">
    <property type="protein sequence ID" value="KAE9342349.1"/>
    <property type="molecule type" value="Genomic_DNA"/>
</dbReference>
<dbReference type="Proteomes" id="UP000441208">
    <property type="component" value="Unassembled WGS sequence"/>
</dbReference>
<reference evidence="5 6" key="1">
    <citation type="submission" date="2018-08" db="EMBL/GenBank/DDBJ databases">
        <title>Genomic investigation of the strawberry pathogen Phytophthora fragariae indicates pathogenicity is determined by transcriptional variation in three key races.</title>
        <authorList>
            <person name="Adams T.M."/>
            <person name="Armitage A.D."/>
            <person name="Sobczyk M.K."/>
            <person name="Bates H.J."/>
            <person name="Dunwell J.M."/>
            <person name="Nellist C.F."/>
            <person name="Harrison R.J."/>
        </authorList>
    </citation>
    <scope>NUCLEOTIDE SEQUENCE [LARGE SCALE GENOMIC DNA]</scope>
    <source>
        <strain evidence="3 6">NOV-71</strain>
        <strain evidence="4 7">NOV-77</strain>
        <strain evidence="2 5">NOV-9</strain>
    </source>
</reference>
<evidence type="ECO:0000313" key="7">
    <source>
        <dbReference type="Proteomes" id="UP000486351"/>
    </source>
</evidence>